<evidence type="ECO:0000256" key="2">
    <source>
        <dbReference type="ARBA" id="ARBA00022723"/>
    </source>
</evidence>
<evidence type="ECO:0000259" key="5">
    <source>
        <dbReference type="SMART" id="SM00849"/>
    </source>
</evidence>
<dbReference type="RefSeq" id="XP_004254532.1">
    <property type="nucleotide sequence ID" value="XM_004254484.1"/>
</dbReference>
<dbReference type="GeneID" id="14886773"/>
<dbReference type="InterPro" id="IPR001279">
    <property type="entry name" value="Metallo-B-lactamas"/>
</dbReference>
<keyword evidence="4" id="KW-0862">Zinc</keyword>
<dbReference type="SUPFAM" id="SSF56281">
    <property type="entry name" value="Metallo-hydrolase/oxidoreductase"/>
    <property type="match status" value="1"/>
</dbReference>
<dbReference type="PANTHER" id="PTHR46233">
    <property type="entry name" value="HYDROXYACYLGLUTATHIONE HYDROLASE GLOC"/>
    <property type="match status" value="1"/>
</dbReference>
<evidence type="ECO:0000256" key="3">
    <source>
        <dbReference type="ARBA" id="ARBA00022801"/>
    </source>
</evidence>
<evidence type="ECO:0000256" key="4">
    <source>
        <dbReference type="ARBA" id="ARBA00022833"/>
    </source>
</evidence>
<proteinExistence type="predicted"/>
<accession>A0A0A1U4H0</accession>
<dbReference type="EMBL" id="KB206788">
    <property type="protein sequence ID" value="ELP87761.1"/>
    <property type="molecule type" value="Genomic_DNA"/>
</dbReference>
<dbReference type="InterPro" id="IPR051453">
    <property type="entry name" value="MBL_Glyoxalase_II"/>
</dbReference>
<dbReference type="Proteomes" id="UP000014680">
    <property type="component" value="Unassembled WGS sequence"/>
</dbReference>
<dbReference type="OrthoDB" id="515692at2759"/>
<name>A0A0A1U4H0_ENTIV</name>
<dbReference type="InterPro" id="IPR036866">
    <property type="entry name" value="RibonucZ/Hydroxyglut_hydro"/>
</dbReference>
<keyword evidence="7" id="KW-1185">Reference proteome</keyword>
<gene>
    <name evidence="6" type="ORF">EIN_411140</name>
</gene>
<dbReference type="CDD" id="cd06262">
    <property type="entry name" value="metallo-hydrolase-like_MBL-fold"/>
    <property type="match status" value="1"/>
</dbReference>
<keyword evidence="2" id="KW-0479">Metal-binding</keyword>
<dbReference type="SMART" id="SM00849">
    <property type="entry name" value="Lactamase_B"/>
    <property type="match status" value="1"/>
</dbReference>
<dbReference type="GO" id="GO:0046872">
    <property type="term" value="F:metal ion binding"/>
    <property type="evidence" value="ECO:0007669"/>
    <property type="project" value="UniProtKB-KW"/>
</dbReference>
<evidence type="ECO:0000256" key="1">
    <source>
        <dbReference type="ARBA" id="ARBA00001947"/>
    </source>
</evidence>
<dbReference type="OMA" id="GAWGTNC"/>
<comment type="cofactor">
    <cofactor evidence="1">
        <name>Zn(2+)</name>
        <dbReference type="ChEBI" id="CHEBI:29105"/>
    </cofactor>
</comment>
<feature type="domain" description="Metallo-beta-lactamase" evidence="5">
    <location>
        <begin position="20"/>
        <end position="201"/>
    </location>
</feature>
<dbReference type="PANTHER" id="PTHR46233:SF3">
    <property type="entry name" value="HYDROXYACYLGLUTATHIONE HYDROLASE GLOC"/>
    <property type="match status" value="1"/>
</dbReference>
<dbReference type="AlphaFoldDB" id="A0A0A1U4H0"/>
<dbReference type="Gene3D" id="3.60.15.10">
    <property type="entry name" value="Ribonuclease Z/Hydroxyacylglutathione hydrolase-like"/>
    <property type="match status" value="1"/>
</dbReference>
<keyword evidence="3" id="KW-0378">Hydrolase</keyword>
<organism evidence="6 7">
    <name type="scientific">Entamoeba invadens IP1</name>
    <dbReference type="NCBI Taxonomy" id="370355"/>
    <lineage>
        <taxon>Eukaryota</taxon>
        <taxon>Amoebozoa</taxon>
        <taxon>Evosea</taxon>
        <taxon>Archamoebae</taxon>
        <taxon>Mastigamoebida</taxon>
        <taxon>Entamoebidae</taxon>
        <taxon>Entamoeba</taxon>
    </lineage>
</organism>
<reference evidence="6 7" key="1">
    <citation type="submission" date="2012-10" db="EMBL/GenBank/DDBJ databases">
        <authorList>
            <person name="Zafar N."/>
            <person name="Inman J."/>
            <person name="Hall N."/>
            <person name="Lorenzi H."/>
            <person name="Caler E."/>
        </authorList>
    </citation>
    <scope>NUCLEOTIDE SEQUENCE [LARGE SCALE GENOMIC DNA]</scope>
    <source>
        <strain evidence="6 7">IP1</strain>
    </source>
</reference>
<evidence type="ECO:0000313" key="6">
    <source>
        <dbReference type="EMBL" id="ELP87761.1"/>
    </source>
</evidence>
<dbReference type="GO" id="GO:0016787">
    <property type="term" value="F:hydrolase activity"/>
    <property type="evidence" value="ECO:0007669"/>
    <property type="project" value="UniProtKB-KW"/>
</dbReference>
<dbReference type="KEGG" id="eiv:EIN_411140"/>
<dbReference type="VEuPathDB" id="AmoebaDB:EIN_411140"/>
<dbReference type="Pfam" id="PF00753">
    <property type="entry name" value="Lactamase_B"/>
    <property type="match status" value="1"/>
</dbReference>
<protein>
    <submittedName>
        <fullName evidence="6">Beta lactamase domain, putative</fullName>
    </submittedName>
</protein>
<evidence type="ECO:0000313" key="7">
    <source>
        <dbReference type="Proteomes" id="UP000014680"/>
    </source>
</evidence>
<sequence>MKPVQNNGMVYCFMPTGCIQTNTPIIGNVQTGNYILCDVGGDAECVIKRAKAIGLTNCIAVFFTHGHYDHIAGAHDIKKLTNAPLCINRNDEYLYNQVEMQRKSFTLPEVEQPPQIDFLMNEGDSINIDGIVGVLIHTPGHSPGSSCLYFHQQNLLVTGDTLFEGSCGRTDLWDGNARLMKDSIINKLFTLPKETIVIPGHGSRTTTIGKESKSNLISSVA</sequence>